<protein>
    <submittedName>
        <fullName evidence="2">Uncharacterized protein</fullName>
    </submittedName>
</protein>
<dbReference type="AlphaFoldDB" id="A0A914DGZ8"/>
<organism evidence="1 2">
    <name type="scientific">Acrobeloides nanus</name>
    <dbReference type="NCBI Taxonomy" id="290746"/>
    <lineage>
        <taxon>Eukaryota</taxon>
        <taxon>Metazoa</taxon>
        <taxon>Ecdysozoa</taxon>
        <taxon>Nematoda</taxon>
        <taxon>Chromadorea</taxon>
        <taxon>Rhabditida</taxon>
        <taxon>Tylenchina</taxon>
        <taxon>Cephalobomorpha</taxon>
        <taxon>Cephaloboidea</taxon>
        <taxon>Cephalobidae</taxon>
        <taxon>Acrobeloides</taxon>
    </lineage>
</organism>
<dbReference type="WBParaSite" id="ACRNAN_scaffold27024.g25247.t1">
    <property type="protein sequence ID" value="ACRNAN_scaffold27024.g25247.t1"/>
    <property type="gene ID" value="ACRNAN_scaffold27024.g25247"/>
</dbReference>
<evidence type="ECO:0000313" key="2">
    <source>
        <dbReference type="WBParaSite" id="ACRNAN_scaffold27024.g25247.t1"/>
    </source>
</evidence>
<keyword evidence="1" id="KW-1185">Reference proteome</keyword>
<accession>A0A914DGZ8</accession>
<reference evidence="2" key="1">
    <citation type="submission" date="2022-11" db="UniProtKB">
        <authorList>
            <consortium name="WormBaseParasite"/>
        </authorList>
    </citation>
    <scope>IDENTIFICATION</scope>
</reference>
<name>A0A914DGZ8_9BILA</name>
<proteinExistence type="predicted"/>
<dbReference type="Proteomes" id="UP000887540">
    <property type="component" value="Unplaced"/>
</dbReference>
<sequence>MTKRKYRESYERYFTDIKRSKKGEYYVYCILCNDDISLAMTEKTAISIHQKTEKHKKATAAMMHLQSSFLVPVSNAFVEGIFSLCFAQWTDKKFSKSGEDQRLSSSKSQLRSLMF</sequence>
<evidence type="ECO:0000313" key="1">
    <source>
        <dbReference type="Proteomes" id="UP000887540"/>
    </source>
</evidence>